<evidence type="ECO:0000313" key="11">
    <source>
        <dbReference type="Proteomes" id="UP000612456"/>
    </source>
</evidence>
<dbReference type="AlphaFoldDB" id="A0A916Z2V3"/>
<evidence type="ECO:0000256" key="2">
    <source>
        <dbReference type="ARBA" id="ARBA00022448"/>
    </source>
</evidence>
<protein>
    <submittedName>
        <fullName evidence="10">Binding-protein-dependent transport system inner membrane protein</fullName>
    </submittedName>
</protein>
<dbReference type="Gene3D" id="1.10.3720.10">
    <property type="entry name" value="MetI-like"/>
    <property type="match status" value="1"/>
</dbReference>
<feature type="region of interest" description="Disordered" evidence="8">
    <location>
        <begin position="1"/>
        <end position="26"/>
    </location>
</feature>
<dbReference type="Pfam" id="PF00528">
    <property type="entry name" value="BPD_transp_1"/>
    <property type="match status" value="1"/>
</dbReference>
<gene>
    <name evidence="10" type="ORF">GCM10010911_34150</name>
</gene>
<organism evidence="10 11">
    <name type="scientific">Paenibacillus nasutitermitis</name>
    <dbReference type="NCBI Taxonomy" id="1652958"/>
    <lineage>
        <taxon>Bacteria</taxon>
        <taxon>Bacillati</taxon>
        <taxon>Bacillota</taxon>
        <taxon>Bacilli</taxon>
        <taxon>Bacillales</taxon>
        <taxon>Paenibacillaceae</taxon>
        <taxon>Paenibacillus</taxon>
    </lineage>
</organism>
<evidence type="ECO:0000313" key="10">
    <source>
        <dbReference type="EMBL" id="GGD73439.1"/>
    </source>
</evidence>
<dbReference type="GO" id="GO:0055085">
    <property type="term" value="P:transmembrane transport"/>
    <property type="evidence" value="ECO:0007669"/>
    <property type="project" value="InterPro"/>
</dbReference>
<feature type="transmembrane region" description="Helical" evidence="7">
    <location>
        <begin position="132"/>
        <end position="152"/>
    </location>
</feature>
<comment type="caution">
    <text evidence="10">The sequence shown here is derived from an EMBL/GenBank/DDBJ whole genome shotgun (WGS) entry which is preliminary data.</text>
</comment>
<comment type="similarity">
    <text evidence="7">Belongs to the binding-protein-dependent transport system permease family.</text>
</comment>
<evidence type="ECO:0000256" key="7">
    <source>
        <dbReference type="RuleBase" id="RU363032"/>
    </source>
</evidence>
<keyword evidence="11" id="KW-1185">Reference proteome</keyword>
<feature type="compositionally biased region" description="Polar residues" evidence="8">
    <location>
        <begin position="1"/>
        <end position="13"/>
    </location>
</feature>
<evidence type="ECO:0000256" key="5">
    <source>
        <dbReference type="ARBA" id="ARBA00022989"/>
    </source>
</evidence>
<evidence type="ECO:0000259" key="9">
    <source>
        <dbReference type="PROSITE" id="PS50928"/>
    </source>
</evidence>
<dbReference type="InterPro" id="IPR051393">
    <property type="entry name" value="ABC_transporter_permease"/>
</dbReference>
<reference evidence="10" key="1">
    <citation type="journal article" date="2014" name="Int. J. Syst. Evol. Microbiol.">
        <title>Complete genome sequence of Corynebacterium casei LMG S-19264T (=DSM 44701T), isolated from a smear-ripened cheese.</title>
        <authorList>
            <consortium name="US DOE Joint Genome Institute (JGI-PGF)"/>
            <person name="Walter F."/>
            <person name="Albersmeier A."/>
            <person name="Kalinowski J."/>
            <person name="Ruckert C."/>
        </authorList>
    </citation>
    <scope>NUCLEOTIDE SEQUENCE</scope>
    <source>
        <strain evidence="10">CGMCC 1.15178</strain>
    </source>
</reference>
<feature type="transmembrane region" description="Helical" evidence="7">
    <location>
        <begin position="36"/>
        <end position="63"/>
    </location>
</feature>
<feature type="transmembrane region" description="Helical" evidence="7">
    <location>
        <begin position="180"/>
        <end position="203"/>
    </location>
</feature>
<accession>A0A916Z2V3</accession>
<keyword evidence="2 7" id="KW-0813">Transport</keyword>
<dbReference type="GO" id="GO:0005886">
    <property type="term" value="C:plasma membrane"/>
    <property type="evidence" value="ECO:0007669"/>
    <property type="project" value="UniProtKB-SubCell"/>
</dbReference>
<evidence type="ECO:0000256" key="1">
    <source>
        <dbReference type="ARBA" id="ARBA00004651"/>
    </source>
</evidence>
<feature type="transmembrane region" description="Helical" evidence="7">
    <location>
        <begin position="232"/>
        <end position="254"/>
    </location>
</feature>
<keyword evidence="5 7" id="KW-1133">Transmembrane helix</keyword>
<name>A0A916Z2V3_9BACL</name>
<dbReference type="Proteomes" id="UP000612456">
    <property type="component" value="Unassembled WGS sequence"/>
</dbReference>
<dbReference type="EMBL" id="BMHP01000002">
    <property type="protein sequence ID" value="GGD73439.1"/>
    <property type="molecule type" value="Genomic_DNA"/>
</dbReference>
<dbReference type="RefSeq" id="WP_373288817.1">
    <property type="nucleotide sequence ID" value="NZ_BMHP01000002.1"/>
</dbReference>
<dbReference type="PANTHER" id="PTHR30193">
    <property type="entry name" value="ABC TRANSPORTER PERMEASE PROTEIN"/>
    <property type="match status" value="1"/>
</dbReference>
<evidence type="ECO:0000256" key="6">
    <source>
        <dbReference type="ARBA" id="ARBA00023136"/>
    </source>
</evidence>
<dbReference type="SUPFAM" id="SSF161098">
    <property type="entry name" value="MetI-like"/>
    <property type="match status" value="1"/>
</dbReference>
<feature type="transmembrane region" description="Helical" evidence="7">
    <location>
        <begin position="99"/>
        <end position="120"/>
    </location>
</feature>
<keyword evidence="4 7" id="KW-0812">Transmembrane</keyword>
<keyword evidence="6 7" id="KW-0472">Membrane</keyword>
<dbReference type="PROSITE" id="PS50928">
    <property type="entry name" value="ABC_TM1"/>
    <property type="match status" value="1"/>
</dbReference>
<feature type="transmembrane region" description="Helical" evidence="7">
    <location>
        <begin position="291"/>
        <end position="310"/>
    </location>
</feature>
<evidence type="ECO:0000256" key="3">
    <source>
        <dbReference type="ARBA" id="ARBA00022475"/>
    </source>
</evidence>
<keyword evidence="3" id="KW-1003">Cell membrane</keyword>
<dbReference type="CDD" id="cd06261">
    <property type="entry name" value="TM_PBP2"/>
    <property type="match status" value="1"/>
</dbReference>
<feature type="domain" description="ABC transmembrane type-1" evidence="9">
    <location>
        <begin position="95"/>
        <end position="307"/>
    </location>
</feature>
<comment type="subcellular location">
    <subcellularLocation>
        <location evidence="1 7">Cell membrane</location>
        <topology evidence="1 7">Multi-pass membrane protein</topology>
    </subcellularLocation>
</comment>
<dbReference type="PANTHER" id="PTHR30193:SF37">
    <property type="entry name" value="INNER MEMBRANE ABC TRANSPORTER PERMEASE PROTEIN YCJO"/>
    <property type="match status" value="1"/>
</dbReference>
<dbReference type="InterPro" id="IPR000515">
    <property type="entry name" value="MetI-like"/>
</dbReference>
<proteinExistence type="inferred from homology"/>
<evidence type="ECO:0000256" key="4">
    <source>
        <dbReference type="ARBA" id="ARBA00022692"/>
    </source>
</evidence>
<evidence type="ECO:0000256" key="8">
    <source>
        <dbReference type="SAM" id="MobiDB-lite"/>
    </source>
</evidence>
<dbReference type="InterPro" id="IPR035906">
    <property type="entry name" value="MetI-like_sf"/>
</dbReference>
<reference evidence="10" key="2">
    <citation type="submission" date="2020-09" db="EMBL/GenBank/DDBJ databases">
        <authorList>
            <person name="Sun Q."/>
            <person name="Zhou Y."/>
        </authorList>
    </citation>
    <scope>NUCLEOTIDE SEQUENCE</scope>
    <source>
        <strain evidence="10">CGMCC 1.15178</strain>
    </source>
</reference>
<sequence length="319" mass="35955">MTMDGQTNQTTKAAASIGPEKNPQRLPLSNKRADTLWGYFFIFPQFVGLLCFSMIPLVMAFVLSMMNWDGFGKKSFVGLDNFISQFKDEEFRIAIVNTLYYTVLTVPTGILLALLVAIGLNRVKGKILYRLIYFMPSITMSVAVAVVFMWLFNADFGLINMYLKEWFGITGPMWLTDTRFVMPSIAMLSIWMGLGTNMVLFLAGLQGISSSYYEAAEIDGASRWQQIRHITVPLISPTTFFVTIMSIIGSFQVFDQSFVMTSGGPAKASYTIVFHIYETAFVDFTFGKSTASAVILFLMILTLTLFQMAISKRWVHYED</sequence>